<proteinExistence type="predicted"/>
<feature type="compositionally biased region" description="Polar residues" evidence="2">
    <location>
        <begin position="57"/>
        <end position="75"/>
    </location>
</feature>
<name>A0AAW0DUP6_9AGAR</name>
<organism evidence="3 4">
    <name type="scientific">Paramarasmius palmivorus</name>
    <dbReference type="NCBI Taxonomy" id="297713"/>
    <lineage>
        <taxon>Eukaryota</taxon>
        <taxon>Fungi</taxon>
        <taxon>Dikarya</taxon>
        <taxon>Basidiomycota</taxon>
        <taxon>Agaricomycotina</taxon>
        <taxon>Agaricomycetes</taxon>
        <taxon>Agaricomycetidae</taxon>
        <taxon>Agaricales</taxon>
        <taxon>Marasmiineae</taxon>
        <taxon>Marasmiaceae</taxon>
        <taxon>Paramarasmius</taxon>
    </lineage>
</organism>
<dbReference type="EMBL" id="JAYKXP010000006">
    <property type="protein sequence ID" value="KAK7056789.1"/>
    <property type="molecule type" value="Genomic_DNA"/>
</dbReference>
<reference evidence="3 4" key="1">
    <citation type="submission" date="2024-01" db="EMBL/GenBank/DDBJ databases">
        <title>A draft genome for a cacao thread blight-causing isolate of Paramarasmius palmivorus.</title>
        <authorList>
            <person name="Baruah I.K."/>
            <person name="Bukari Y."/>
            <person name="Amoako-Attah I."/>
            <person name="Meinhardt L.W."/>
            <person name="Bailey B.A."/>
            <person name="Cohen S.P."/>
        </authorList>
    </citation>
    <scope>NUCLEOTIDE SEQUENCE [LARGE SCALE GENOMIC DNA]</scope>
    <source>
        <strain evidence="3 4">GH-12</strain>
    </source>
</reference>
<dbReference type="Proteomes" id="UP001383192">
    <property type="component" value="Unassembled WGS sequence"/>
</dbReference>
<feature type="region of interest" description="Disordered" evidence="2">
    <location>
        <begin position="1"/>
        <end position="75"/>
    </location>
</feature>
<comment type="caution">
    <text evidence="3">The sequence shown here is derived from an EMBL/GenBank/DDBJ whole genome shotgun (WGS) entry which is preliminary data.</text>
</comment>
<dbReference type="AlphaFoldDB" id="A0AAW0DUP6"/>
<gene>
    <name evidence="3" type="ORF">VNI00_002506</name>
</gene>
<keyword evidence="4" id="KW-1185">Reference proteome</keyword>
<evidence type="ECO:0000256" key="1">
    <source>
        <dbReference type="SAM" id="Coils"/>
    </source>
</evidence>
<protein>
    <submittedName>
        <fullName evidence="3">Uncharacterized protein</fullName>
    </submittedName>
</protein>
<accession>A0AAW0DUP6</accession>
<sequence length="272" mass="29867">MQSSNANANLPGYYSSDFSQSSHAESPSPASNSGAEHSESPDPLTLMTPDQRDSQEHWTGSVDQNELSGSDIDSTCSKPQYRKASPIFEHAWREAMDEVYCKINSICRAMDADLETQRTTIIDLQERLEAEARRADKAEARVSIKDAAETAVGALQCLLEAYGTLADAPSPAGSEGASSLPNSFSLVSRLLGLFGFTSVNPNKLSHRIKDIPDNSREFSMLDNQLSKVKYHFQKHRKRSPSSTNAKLDSMGCVLPNIARSLRRRSNARNGQL</sequence>
<evidence type="ECO:0000313" key="4">
    <source>
        <dbReference type="Proteomes" id="UP001383192"/>
    </source>
</evidence>
<keyword evidence="1" id="KW-0175">Coiled coil</keyword>
<evidence type="ECO:0000256" key="2">
    <source>
        <dbReference type="SAM" id="MobiDB-lite"/>
    </source>
</evidence>
<feature type="coiled-coil region" evidence="1">
    <location>
        <begin position="114"/>
        <end position="141"/>
    </location>
</feature>
<evidence type="ECO:0000313" key="3">
    <source>
        <dbReference type="EMBL" id="KAK7056789.1"/>
    </source>
</evidence>
<feature type="compositionally biased region" description="Polar residues" evidence="2">
    <location>
        <begin position="16"/>
        <end position="35"/>
    </location>
</feature>